<dbReference type="Pfam" id="PF22296">
    <property type="entry name" value="bAvd"/>
    <property type="match status" value="1"/>
</dbReference>
<dbReference type="EMBL" id="SFBI01000106">
    <property type="protein sequence ID" value="TRU36251.1"/>
    <property type="molecule type" value="Genomic_DNA"/>
</dbReference>
<evidence type="ECO:0000313" key="2">
    <source>
        <dbReference type="EMBL" id="TRU36251.1"/>
    </source>
</evidence>
<proteinExistence type="predicted"/>
<dbReference type="InterPro" id="IPR055360">
    <property type="entry name" value="bAvd"/>
</dbReference>
<organism evidence="2 3">
    <name type="scientific">Microcystis aeruginosa Ma_MB_S_20031200_S102</name>
    <dbReference type="NCBI Taxonomy" id="2486254"/>
    <lineage>
        <taxon>Bacteria</taxon>
        <taxon>Bacillati</taxon>
        <taxon>Cyanobacteriota</taxon>
        <taxon>Cyanophyceae</taxon>
        <taxon>Oscillatoriophycideae</taxon>
        <taxon>Chroococcales</taxon>
        <taxon>Microcystaceae</taxon>
        <taxon>Microcystis</taxon>
    </lineage>
</organism>
<dbReference type="Proteomes" id="UP000317708">
    <property type="component" value="Unassembled WGS sequence"/>
</dbReference>
<dbReference type="AlphaFoldDB" id="A0A552EP58"/>
<accession>A0A552EP58</accession>
<dbReference type="SUPFAM" id="SSF158446">
    <property type="entry name" value="IVS-encoded protein-like"/>
    <property type="match status" value="1"/>
</dbReference>
<evidence type="ECO:0000259" key="1">
    <source>
        <dbReference type="Pfam" id="PF22296"/>
    </source>
</evidence>
<evidence type="ECO:0000313" key="3">
    <source>
        <dbReference type="Proteomes" id="UP000317708"/>
    </source>
</evidence>
<dbReference type="CDD" id="cd16376">
    <property type="entry name" value="Avd_like"/>
    <property type="match status" value="1"/>
</dbReference>
<dbReference type="InterPro" id="IPR036583">
    <property type="entry name" value="23S_rRNA_IVS_sf"/>
</dbReference>
<dbReference type="NCBIfam" id="NF033474">
    <property type="entry name" value="DivGenRetAVD"/>
    <property type="match status" value="1"/>
</dbReference>
<dbReference type="Gene3D" id="1.20.1440.60">
    <property type="entry name" value="23S rRNA-intervening sequence"/>
    <property type="match status" value="1"/>
</dbReference>
<reference evidence="2 3" key="1">
    <citation type="submission" date="2019-01" db="EMBL/GenBank/DDBJ databases">
        <title>Coherence of Microcystis species and biogeography revealed through population genomics.</title>
        <authorList>
            <person name="Perez-Carrascal O.M."/>
            <person name="Terrat Y."/>
            <person name="Giani A."/>
            <person name="Fortin N."/>
            <person name="Tromas N."/>
            <person name="Shapiro B.J."/>
        </authorList>
    </citation>
    <scope>NUCLEOTIDE SEQUENCE [LARGE SCALE GENOMIC DNA]</scope>
    <source>
        <strain evidence="2">Ma_MB_S_20031200_S102</strain>
    </source>
</reference>
<name>A0A552EP58_MICAE</name>
<gene>
    <name evidence="2" type="primary">avd</name>
    <name evidence="2" type="ORF">EWV92_12475</name>
</gene>
<sequence length="113" mass="13533">MKELSIIQKTYDLIKYYVPIIERFPKVHKFTAGDRIVNQLYDLLEGLIKAKYEKNKLNALINLNVQLDILRHQTRLILDFQLIDLKRYQYVSQKIDEIGIELGGWIKTQRQRE</sequence>
<comment type="caution">
    <text evidence="2">The sequence shown here is derived from an EMBL/GenBank/DDBJ whole genome shotgun (WGS) entry which is preliminary data.</text>
</comment>
<protein>
    <submittedName>
        <fullName evidence="2">Diversity-generating retroelement protein Avd</fullName>
    </submittedName>
</protein>
<feature type="domain" description="bAvd-like" evidence="1">
    <location>
        <begin position="6"/>
        <end position="108"/>
    </location>
</feature>